<accession>A0A1I0L8P7</accession>
<feature type="transmembrane region" description="Helical" evidence="10">
    <location>
        <begin position="59"/>
        <end position="83"/>
    </location>
</feature>
<keyword evidence="2" id="KW-0813">Transport</keyword>
<keyword evidence="8 10" id="KW-0472">Membrane</keyword>
<feature type="transmembrane region" description="Helical" evidence="10">
    <location>
        <begin position="220"/>
        <end position="247"/>
    </location>
</feature>
<dbReference type="GO" id="GO:0015808">
    <property type="term" value="P:L-alanine transport"/>
    <property type="evidence" value="ECO:0007669"/>
    <property type="project" value="TreeGrafter"/>
</dbReference>
<keyword evidence="4" id="KW-0997">Cell inner membrane</keyword>
<dbReference type="GO" id="GO:0015192">
    <property type="term" value="F:L-phenylalanine transmembrane transporter activity"/>
    <property type="evidence" value="ECO:0007669"/>
    <property type="project" value="TreeGrafter"/>
</dbReference>
<dbReference type="EMBL" id="FOIJ01000021">
    <property type="protein sequence ID" value="SEU35726.1"/>
    <property type="molecule type" value="Genomic_DNA"/>
</dbReference>
<organism evidence="11 12">
    <name type="scientific">Stigmatella erecta</name>
    <dbReference type="NCBI Taxonomy" id="83460"/>
    <lineage>
        <taxon>Bacteria</taxon>
        <taxon>Pseudomonadati</taxon>
        <taxon>Myxococcota</taxon>
        <taxon>Myxococcia</taxon>
        <taxon>Myxococcales</taxon>
        <taxon>Cystobacterineae</taxon>
        <taxon>Archangiaceae</taxon>
        <taxon>Stigmatella</taxon>
    </lineage>
</organism>
<dbReference type="CDD" id="cd06582">
    <property type="entry name" value="TM_PBP1_LivH_like"/>
    <property type="match status" value="1"/>
</dbReference>
<keyword evidence="12" id="KW-1185">Reference proteome</keyword>
<dbReference type="InterPro" id="IPR001851">
    <property type="entry name" value="ABC_transp_permease"/>
</dbReference>
<dbReference type="AlphaFoldDB" id="A0A1I0L8P7"/>
<evidence type="ECO:0000256" key="10">
    <source>
        <dbReference type="SAM" id="Phobius"/>
    </source>
</evidence>
<gene>
    <name evidence="11" type="ORF">SAMN05443639_12117</name>
</gene>
<dbReference type="PANTHER" id="PTHR11795">
    <property type="entry name" value="BRANCHED-CHAIN AMINO ACID TRANSPORT SYSTEM PERMEASE PROTEIN LIVH"/>
    <property type="match status" value="1"/>
</dbReference>
<dbReference type="GO" id="GO:1903806">
    <property type="term" value="P:L-isoleucine import across plasma membrane"/>
    <property type="evidence" value="ECO:0007669"/>
    <property type="project" value="TreeGrafter"/>
</dbReference>
<evidence type="ECO:0000313" key="12">
    <source>
        <dbReference type="Proteomes" id="UP000199181"/>
    </source>
</evidence>
<sequence>MSGIPQLLVNGLVSGLIVALPAVALALTYSVLKFSNFAIGSQLTMGAYLAFIFNVRLGWPLAAAALMAAVLSAGLAMAVDWLALRPLRDRSPVTLLVASMGVAFVLENLCRFAFGNGVLSYDVPVARPLQVAGLRVNREQLIATISVLGALVAVQGLLFATPLGRAMRAVADNPLLAAVRGIHRQRVITWCWAVVGGLTALGGVLIGMDRAIDPMLGWNYVISVFAAAILGGFGNPLGAALGALGVGVIEELATVVVPASYRTGVAFAAIALLLLLRPQGLAGVRGIKR</sequence>
<dbReference type="Pfam" id="PF02653">
    <property type="entry name" value="BPD_transp_2"/>
    <property type="match status" value="1"/>
</dbReference>
<evidence type="ECO:0000256" key="2">
    <source>
        <dbReference type="ARBA" id="ARBA00022448"/>
    </source>
</evidence>
<dbReference type="GO" id="GO:0005886">
    <property type="term" value="C:plasma membrane"/>
    <property type="evidence" value="ECO:0007669"/>
    <property type="project" value="UniProtKB-SubCell"/>
</dbReference>
<keyword evidence="7 10" id="KW-1133">Transmembrane helix</keyword>
<feature type="transmembrane region" description="Helical" evidence="10">
    <location>
        <begin position="259"/>
        <end position="276"/>
    </location>
</feature>
<feature type="transmembrane region" description="Helical" evidence="10">
    <location>
        <begin position="187"/>
        <end position="208"/>
    </location>
</feature>
<dbReference type="PANTHER" id="PTHR11795:SF371">
    <property type="entry name" value="HIGH-AFFINITY BRANCHED-CHAIN AMINO ACID TRANSPORT SYSTEM PERMEASE PROTEIN LIVH"/>
    <property type="match status" value="1"/>
</dbReference>
<feature type="transmembrane region" description="Helical" evidence="10">
    <location>
        <begin position="141"/>
        <end position="160"/>
    </location>
</feature>
<evidence type="ECO:0000256" key="5">
    <source>
        <dbReference type="ARBA" id="ARBA00022692"/>
    </source>
</evidence>
<feature type="transmembrane region" description="Helical" evidence="10">
    <location>
        <begin position="6"/>
        <end position="27"/>
    </location>
</feature>
<evidence type="ECO:0000256" key="1">
    <source>
        <dbReference type="ARBA" id="ARBA00004651"/>
    </source>
</evidence>
<name>A0A1I0L8P7_9BACT</name>
<evidence type="ECO:0000256" key="4">
    <source>
        <dbReference type="ARBA" id="ARBA00022519"/>
    </source>
</evidence>
<dbReference type="GO" id="GO:0005304">
    <property type="term" value="F:L-valine transmembrane transporter activity"/>
    <property type="evidence" value="ECO:0007669"/>
    <property type="project" value="TreeGrafter"/>
</dbReference>
<feature type="transmembrane region" description="Helical" evidence="10">
    <location>
        <begin position="95"/>
        <end position="114"/>
    </location>
</feature>
<keyword evidence="6" id="KW-0029">Amino-acid transport</keyword>
<dbReference type="GO" id="GO:0015190">
    <property type="term" value="F:L-leucine transmembrane transporter activity"/>
    <property type="evidence" value="ECO:0007669"/>
    <property type="project" value="TreeGrafter"/>
</dbReference>
<protein>
    <submittedName>
        <fullName evidence="11">Branched-chain amino acid transport system permease protein/neutral amino acid transport system permease protein</fullName>
    </submittedName>
</protein>
<evidence type="ECO:0000256" key="8">
    <source>
        <dbReference type="ARBA" id="ARBA00023136"/>
    </source>
</evidence>
<evidence type="ECO:0000256" key="7">
    <source>
        <dbReference type="ARBA" id="ARBA00022989"/>
    </source>
</evidence>
<keyword evidence="3" id="KW-1003">Cell membrane</keyword>
<comment type="subcellular location">
    <subcellularLocation>
        <location evidence="1">Cell membrane</location>
        <topology evidence="1">Multi-pass membrane protein</topology>
    </subcellularLocation>
</comment>
<evidence type="ECO:0000256" key="6">
    <source>
        <dbReference type="ARBA" id="ARBA00022970"/>
    </source>
</evidence>
<reference evidence="12" key="1">
    <citation type="submission" date="2016-10" db="EMBL/GenBank/DDBJ databases">
        <authorList>
            <person name="Varghese N."/>
            <person name="Submissions S."/>
        </authorList>
    </citation>
    <scope>NUCLEOTIDE SEQUENCE [LARGE SCALE GENOMIC DNA]</scope>
    <source>
        <strain evidence="12">DSM 16858</strain>
    </source>
</reference>
<keyword evidence="5 10" id="KW-0812">Transmembrane</keyword>
<evidence type="ECO:0000256" key="9">
    <source>
        <dbReference type="ARBA" id="ARBA00037998"/>
    </source>
</evidence>
<dbReference type="GO" id="GO:0042941">
    <property type="term" value="P:D-alanine transmembrane transport"/>
    <property type="evidence" value="ECO:0007669"/>
    <property type="project" value="TreeGrafter"/>
</dbReference>
<dbReference type="InterPro" id="IPR052157">
    <property type="entry name" value="BCAA_transport_permease"/>
</dbReference>
<dbReference type="RefSeq" id="WP_218151771.1">
    <property type="nucleotide sequence ID" value="NZ_FOIJ01000021.1"/>
</dbReference>
<evidence type="ECO:0000256" key="3">
    <source>
        <dbReference type="ARBA" id="ARBA00022475"/>
    </source>
</evidence>
<dbReference type="Proteomes" id="UP000199181">
    <property type="component" value="Unassembled WGS sequence"/>
</dbReference>
<comment type="similarity">
    <text evidence="9">Belongs to the binding-protein-dependent transport system permease family. LivHM subfamily.</text>
</comment>
<proteinExistence type="inferred from homology"/>
<dbReference type="GO" id="GO:0015188">
    <property type="term" value="F:L-isoleucine transmembrane transporter activity"/>
    <property type="evidence" value="ECO:0007669"/>
    <property type="project" value="TreeGrafter"/>
</dbReference>
<evidence type="ECO:0000313" key="11">
    <source>
        <dbReference type="EMBL" id="SEU35726.1"/>
    </source>
</evidence>